<dbReference type="InterPro" id="IPR008972">
    <property type="entry name" value="Cupredoxin"/>
</dbReference>
<sequence length="601" mass="61877">MMGAVVVARGPPELGVSGGPGEGRTPGLPTAGSPTGRDEGRVGDGLARGGGGGGRGGGRRGAIPPPPPGPRVAGARQEGAPAALPALGRDKGRSPSPSPAAAAAARAARVRAAGGPAPGEDPRRPARPPAACLLGARGRARTGGGGGAAGDLQAPARPPPARPEPARSAAAAEEAETAGRRRPGERGGRTGAMAPAQRPLLPLLLLLLPLPPPPPFARAEDAARANSDRYAVYWNRSNPRFHAGAADDGGGYTVEVSINDYLDIYCPHYGAPLPPAERMEHYVLYMVNGEGHASCDHRQRGFKRWECNRPAAPGGPLKFSEKFQLFTPFSLGFEFRPGHEYYYICECGGAGVRGGGAGGGPGVHGGWGLRSSTWGEQEEVETMWQCGRGGRAGGTGVGGQQSPGMGRWGLGQPWPLCLPGQALKWNHPSRKPQSPHYLEFPFSDGETEAQSGAEVTNPQMPLCDLSLDQATGPLGWGSGWLHHQLAGTEIRGGHCPSPPPPTGVGTLVGEGSVVKARGEGRAPVLPITPWLGQGATFTHRLPPPGPPGPRFPEDCGRSCFSGLGDPQAQPRGEWAGLREAVPGSAAHGRGEGFQGHPSSSP</sequence>
<evidence type="ECO:0000256" key="10">
    <source>
        <dbReference type="SAM" id="MobiDB-lite"/>
    </source>
</evidence>
<name>A0ABI7ZZG5_FELCA</name>
<evidence type="ECO:0000313" key="12">
    <source>
        <dbReference type="Ensembl" id="ENSFCTP00005052267.1"/>
    </source>
</evidence>
<evidence type="ECO:0000256" key="4">
    <source>
        <dbReference type="ARBA" id="ARBA00023136"/>
    </source>
</evidence>
<proteinExistence type="inferred from homology"/>
<dbReference type="CDD" id="cd10425">
    <property type="entry name" value="Ephrin-A_Ectodomain"/>
    <property type="match status" value="1"/>
</dbReference>
<comment type="caution">
    <text evidence="8">Lacks conserved residue(s) required for the propagation of feature annotation.</text>
</comment>
<dbReference type="Ensembl" id="ENSFCTT00005074024.1">
    <property type="protein sequence ID" value="ENSFCTP00005052267.1"/>
    <property type="gene ID" value="ENSFCTG00005026124.1"/>
</dbReference>
<dbReference type="PRINTS" id="PR01347">
    <property type="entry name" value="EPHRIN"/>
</dbReference>
<gene>
    <name evidence="12" type="primary">ZBTB7A</name>
</gene>
<evidence type="ECO:0000256" key="9">
    <source>
        <dbReference type="RuleBase" id="RU004375"/>
    </source>
</evidence>
<dbReference type="PANTHER" id="PTHR11304">
    <property type="entry name" value="EPHRIN"/>
    <property type="match status" value="1"/>
</dbReference>
<accession>A0ABI7ZZG5</accession>
<dbReference type="Gene3D" id="2.60.40.420">
    <property type="entry name" value="Cupredoxins - blue copper proteins"/>
    <property type="match status" value="1"/>
</dbReference>
<keyword evidence="4 9" id="KW-0472">Membrane</keyword>
<evidence type="ECO:0000256" key="8">
    <source>
        <dbReference type="PROSITE-ProRule" id="PRU00884"/>
    </source>
</evidence>
<comment type="subcellular location">
    <subcellularLocation>
        <location evidence="1">Cell membrane</location>
        <topology evidence="1">Lipid-anchor</topology>
        <topology evidence="1">GPI-anchor</topology>
    </subcellularLocation>
</comment>
<evidence type="ECO:0000256" key="3">
    <source>
        <dbReference type="ARBA" id="ARBA00022729"/>
    </source>
</evidence>
<dbReference type="PROSITE" id="PS51551">
    <property type="entry name" value="EPHRIN_RBD_2"/>
    <property type="match status" value="1"/>
</dbReference>
<evidence type="ECO:0000259" key="11">
    <source>
        <dbReference type="PROSITE" id="PS51551"/>
    </source>
</evidence>
<feature type="compositionally biased region" description="Basic and acidic residues" evidence="10">
    <location>
        <begin position="177"/>
        <end position="188"/>
    </location>
</feature>
<dbReference type="InterPro" id="IPR031328">
    <property type="entry name" value="Ephrin"/>
</dbReference>
<feature type="region of interest" description="Disordered" evidence="10">
    <location>
        <begin position="1"/>
        <end position="194"/>
    </location>
</feature>
<dbReference type="Pfam" id="PF00812">
    <property type="entry name" value="Ephrin"/>
    <property type="match status" value="1"/>
</dbReference>
<dbReference type="Proteomes" id="UP000823872">
    <property type="component" value="Chromosome A2"/>
</dbReference>
<comment type="similarity">
    <text evidence="8 9">Belongs to the ephrin family.</text>
</comment>
<keyword evidence="3" id="KW-0732">Signal</keyword>
<keyword evidence="13" id="KW-1185">Reference proteome</keyword>
<keyword evidence="6" id="KW-0325">Glycoprotein</keyword>
<keyword evidence="7" id="KW-0449">Lipoprotein</keyword>
<evidence type="ECO:0000256" key="6">
    <source>
        <dbReference type="ARBA" id="ARBA00023180"/>
    </source>
</evidence>
<protein>
    <recommendedName>
        <fullName evidence="11">Ephrin RBD domain-containing protein</fullName>
    </recommendedName>
</protein>
<reference evidence="12" key="3">
    <citation type="submission" date="2025-09" db="UniProtKB">
        <authorList>
            <consortium name="Ensembl"/>
        </authorList>
    </citation>
    <scope>IDENTIFICATION</scope>
    <source>
        <strain evidence="12">breed Abyssinian</strain>
    </source>
</reference>
<evidence type="ECO:0000256" key="5">
    <source>
        <dbReference type="ARBA" id="ARBA00023157"/>
    </source>
</evidence>
<evidence type="ECO:0000256" key="2">
    <source>
        <dbReference type="ARBA" id="ARBA00022622"/>
    </source>
</evidence>
<dbReference type="GeneTree" id="ENSGT00940000160040"/>
<dbReference type="PANTHER" id="PTHR11304:SF4">
    <property type="entry name" value="EPHRIN-A2"/>
    <property type="match status" value="1"/>
</dbReference>
<dbReference type="InterPro" id="IPR001799">
    <property type="entry name" value="Ephrin_RBD"/>
</dbReference>
<keyword evidence="2" id="KW-0336">GPI-anchor</keyword>
<reference evidence="12 13" key="1">
    <citation type="submission" date="2021-02" db="EMBL/GenBank/DDBJ databases">
        <title>Safari Cat Assemblies.</title>
        <authorList>
            <person name="Bredemeyer K.R."/>
            <person name="Murphy W.J."/>
        </authorList>
    </citation>
    <scope>NUCLEOTIDE SEQUENCE [LARGE SCALE GENOMIC DNA]</scope>
</reference>
<evidence type="ECO:0000256" key="7">
    <source>
        <dbReference type="ARBA" id="ARBA00023288"/>
    </source>
</evidence>
<evidence type="ECO:0000256" key="1">
    <source>
        <dbReference type="ARBA" id="ARBA00004609"/>
    </source>
</evidence>
<feature type="domain" description="Ephrin RBD" evidence="11">
    <location>
        <begin position="227"/>
        <end position="369"/>
    </location>
</feature>
<organism evidence="12 13">
    <name type="scientific">Felis catus</name>
    <name type="common">Cat</name>
    <name type="synonym">Felis silvestris catus</name>
    <dbReference type="NCBI Taxonomy" id="9685"/>
    <lineage>
        <taxon>Eukaryota</taxon>
        <taxon>Metazoa</taxon>
        <taxon>Chordata</taxon>
        <taxon>Craniata</taxon>
        <taxon>Vertebrata</taxon>
        <taxon>Euteleostomi</taxon>
        <taxon>Mammalia</taxon>
        <taxon>Eutheria</taxon>
        <taxon>Laurasiatheria</taxon>
        <taxon>Carnivora</taxon>
        <taxon>Feliformia</taxon>
        <taxon>Felidae</taxon>
        <taxon>Felinae</taxon>
        <taxon>Felis</taxon>
    </lineage>
</organism>
<feature type="compositionally biased region" description="Gly residues" evidence="10">
    <location>
        <begin position="46"/>
        <end position="60"/>
    </location>
</feature>
<keyword evidence="5" id="KW-1015">Disulfide bond</keyword>
<dbReference type="SUPFAM" id="SSF49503">
    <property type="entry name" value="Cupredoxins"/>
    <property type="match status" value="1"/>
</dbReference>
<feature type="region of interest" description="Disordered" evidence="10">
    <location>
        <begin position="560"/>
        <end position="601"/>
    </location>
</feature>
<reference evidence="12" key="2">
    <citation type="submission" date="2025-08" db="UniProtKB">
        <authorList>
            <consortium name="Ensembl"/>
        </authorList>
    </citation>
    <scope>IDENTIFICATION</scope>
    <source>
        <strain evidence="12">breed Abyssinian</strain>
    </source>
</reference>
<feature type="compositionally biased region" description="Low complexity" evidence="10">
    <location>
        <begin position="99"/>
        <end position="115"/>
    </location>
</feature>
<evidence type="ECO:0000313" key="13">
    <source>
        <dbReference type="Proteomes" id="UP000823872"/>
    </source>
</evidence>
<dbReference type="InterPro" id="IPR034252">
    <property type="entry name" value="Ephrin-A_Ecto"/>
</dbReference>